<organism evidence="1 2">
    <name type="scientific">Cupriavidus malaysiensis</name>
    <dbReference type="NCBI Taxonomy" id="367825"/>
    <lineage>
        <taxon>Bacteria</taxon>
        <taxon>Pseudomonadati</taxon>
        <taxon>Pseudomonadota</taxon>
        <taxon>Betaproteobacteria</taxon>
        <taxon>Burkholderiales</taxon>
        <taxon>Burkholderiaceae</taxon>
        <taxon>Cupriavidus</taxon>
    </lineage>
</organism>
<protein>
    <recommendedName>
        <fullName evidence="3">DUF2570 domain-containing protein</fullName>
    </recommendedName>
</protein>
<name>A0ABM6FEP8_9BURK</name>
<gene>
    <name evidence="1" type="ORF">BKK80_32710</name>
</gene>
<evidence type="ECO:0008006" key="3">
    <source>
        <dbReference type="Google" id="ProtNLM"/>
    </source>
</evidence>
<evidence type="ECO:0000313" key="2">
    <source>
        <dbReference type="Proteomes" id="UP000177515"/>
    </source>
</evidence>
<dbReference type="Proteomes" id="UP000177515">
    <property type="component" value="Chromosome 2"/>
</dbReference>
<dbReference type="EMBL" id="CP017755">
    <property type="protein sequence ID" value="AOZ10351.1"/>
    <property type="molecule type" value="Genomic_DNA"/>
</dbReference>
<reference evidence="1 2" key="1">
    <citation type="submission" date="2016-10" db="EMBL/GenBank/DDBJ databases">
        <title>Complete genome sequences of three Cupriavidus strains isolated from various Malaysian environments.</title>
        <authorList>
            <person name="Abdullah A.A.-A."/>
            <person name="Shafie N.A.H."/>
            <person name="Lau N.S."/>
        </authorList>
    </citation>
    <scope>NUCLEOTIDE SEQUENCE [LARGE SCALE GENOMIC DNA]</scope>
    <source>
        <strain evidence="1 2">USMAA1020</strain>
    </source>
</reference>
<accession>A0ABM6FEP8</accession>
<sequence>MPDVGAWRLAGLAGAGLLLGAAGWTANGWRLEAVQAASALAASGAQARQSAQALETLRASSAAMRAAADAYRQSQSALAARLDRLEEELQRARPLPVDCRPDAERMRLLSGAVDATRAAAAAR</sequence>
<evidence type="ECO:0000313" key="1">
    <source>
        <dbReference type="EMBL" id="AOZ10351.1"/>
    </source>
</evidence>
<keyword evidence="2" id="KW-1185">Reference proteome</keyword>
<proteinExistence type="predicted"/>
<dbReference type="RefSeq" id="WP_071072828.1">
    <property type="nucleotide sequence ID" value="NZ_CP017755.1"/>
</dbReference>